<reference evidence="2 3" key="1">
    <citation type="submission" date="2014-04" db="EMBL/GenBank/DDBJ databases">
        <authorList>
            <consortium name="DOE Joint Genome Institute"/>
            <person name="Kuo A."/>
            <person name="Zuccaro A."/>
            <person name="Kohler A."/>
            <person name="Nagy L.G."/>
            <person name="Floudas D."/>
            <person name="Copeland A."/>
            <person name="Barry K.W."/>
            <person name="Cichocki N."/>
            <person name="Veneault-Fourrey C."/>
            <person name="LaButti K."/>
            <person name="Lindquist E.A."/>
            <person name="Lipzen A."/>
            <person name="Lundell T."/>
            <person name="Morin E."/>
            <person name="Murat C."/>
            <person name="Sun H."/>
            <person name="Tunlid A."/>
            <person name="Henrissat B."/>
            <person name="Grigoriev I.V."/>
            <person name="Hibbett D.S."/>
            <person name="Martin F."/>
            <person name="Nordberg H.P."/>
            <person name="Cantor M.N."/>
            <person name="Hua S.X."/>
        </authorList>
    </citation>
    <scope>NUCLEOTIDE SEQUENCE [LARGE SCALE GENOMIC DNA]</scope>
    <source>
        <strain evidence="2 3">MAFF 305830</strain>
    </source>
</reference>
<gene>
    <name evidence="2" type="ORF">M408DRAFT_219295</name>
</gene>
<sequence>MASNHRQNSRRLQTGHDGYIPNQRDRFGSTATLSPPFLPYSASSRRYWVMLVSYITPTPPNYYNPFGAHPVQGESTSQLMNRKAARWRLPVELYRPILLHLDQDPEGRRALLNLLVVSKAMSREVLQVIYHTLDLNPDKREPIYLNNDTAEMVRSVHIKLGLRQKAVKHTQWCMSILPRLTHLERMEIRGRAWEASVFDSCLPRRWDSYEGITGVRSFTFDGSIDLPVIRFLAAQRSLTELEIVGFPIVPFSSADVVEIFSTPYAYLTKITIPHSYAKAIIRLAPALKHLSLTFDFATMCDDVSETLYSLPPDLHSLIFDTTRRDFLPAHALLPHGLRMLSTVFVQDEADQLLLYLSPLKQLQHVILNIYQTSTPSFINPFAPGATAAAPQGGMQGFDNQTIDRFIKRLKWKCPSIKMVQVDDQVYHRTGNTWVEGLDGTMSRRGSHTIHQHRDGSAAQLWRASM</sequence>
<name>A0A0C3BLX6_SERVB</name>
<dbReference type="OrthoDB" id="3215187at2759"/>
<reference evidence="3" key="2">
    <citation type="submission" date="2015-01" db="EMBL/GenBank/DDBJ databases">
        <title>Evolutionary Origins and Diversification of the Mycorrhizal Mutualists.</title>
        <authorList>
            <consortium name="DOE Joint Genome Institute"/>
            <consortium name="Mycorrhizal Genomics Consortium"/>
            <person name="Kohler A."/>
            <person name="Kuo A."/>
            <person name="Nagy L.G."/>
            <person name="Floudas D."/>
            <person name="Copeland A."/>
            <person name="Barry K.W."/>
            <person name="Cichocki N."/>
            <person name="Veneault-Fourrey C."/>
            <person name="LaButti K."/>
            <person name="Lindquist E.A."/>
            <person name="Lipzen A."/>
            <person name="Lundell T."/>
            <person name="Morin E."/>
            <person name="Murat C."/>
            <person name="Riley R."/>
            <person name="Ohm R."/>
            <person name="Sun H."/>
            <person name="Tunlid A."/>
            <person name="Henrissat B."/>
            <person name="Grigoriev I.V."/>
            <person name="Hibbett D.S."/>
            <person name="Martin F."/>
        </authorList>
    </citation>
    <scope>NUCLEOTIDE SEQUENCE [LARGE SCALE GENOMIC DNA]</scope>
    <source>
        <strain evidence="3">MAFF 305830</strain>
    </source>
</reference>
<dbReference type="HOGENOM" id="CLU_588157_0_0_1"/>
<protein>
    <submittedName>
        <fullName evidence="2">Uncharacterized protein</fullName>
    </submittedName>
</protein>
<dbReference type="EMBL" id="KN824280">
    <property type="protein sequence ID" value="KIM32461.1"/>
    <property type="molecule type" value="Genomic_DNA"/>
</dbReference>
<dbReference type="AlphaFoldDB" id="A0A0C3BLX6"/>
<evidence type="ECO:0000256" key="1">
    <source>
        <dbReference type="SAM" id="MobiDB-lite"/>
    </source>
</evidence>
<organism evidence="2 3">
    <name type="scientific">Serendipita vermifera MAFF 305830</name>
    <dbReference type="NCBI Taxonomy" id="933852"/>
    <lineage>
        <taxon>Eukaryota</taxon>
        <taxon>Fungi</taxon>
        <taxon>Dikarya</taxon>
        <taxon>Basidiomycota</taxon>
        <taxon>Agaricomycotina</taxon>
        <taxon>Agaricomycetes</taxon>
        <taxon>Sebacinales</taxon>
        <taxon>Serendipitaceae</taxon>
        <taxon>Serendipita</taxon>
    </lineage>
</organism>
<feature type="compositionally biased region" description="Polar residues" evidence="1">
    <location>
        <begin position="1"/>
        <end position="12"/>
    </location>
</feature>
<evidence type="ECO:0000313" key="2">
    <source>
        <dbReference type="EMBL" id="KIM32461.1"/>
    </source>
</evidence>
<evidence type="ECO:0000313" key="3">
    <source>
        <dbReference type="Proteomes" id="UP000054097"/>
    </source>
</evidence>
<proteinExistence type="predicted"/>
<dbReference type="Proteomes" id="UP000054097">
    <property type="component" value="Unassembled WGS sequence"/>
</dbReference>
<feature type="region of interest" description="Disordered" evidence="1">
    <location>
        <begin position="1"/>
        <end position="25"/>
    </location>
</feature>
<keyword evidence="3" id="KW-1185">Reference proteome</keyword>
<accession>A0A0C3BLX6</accession>